<dbReference type="Gene3D" id="3.40.50.2000">
    <property type="entry name" value="Glycogen Phosphorylase B"/>
    <property type="match status" value="1"/>
</dbReference>
<dbReference type="Pfam" id="PF13692">
    <property type="entry name" value="Glyco_trans_1_4"/>
    <property type="match status" value="1"/>
</dbReference>
<dbReference type="SUPFAM" id="SSF53448">
    <property type="entry name" value="Nucleotide-diphospho-sugar transferases"/>
    <property type="match status" value="2"/>
</dbReference>
<dbReference type="Gene3D" id="3.90.550.10">
    <property type="entry name" value="Spore Coat Polysaccharide Biosynthesis Protein SpsA, Chain A"/>
    <property type="match status" value="2"/>
</dbReference>
<protein>
    <submittedName>
        <fullName evidence="3">Glycosyltransferase family 2 protein</fullName>
    </submittedName>
</protein>
<dbReference type="Pfam" id="PF00535">
    <property type="entry name" value="Glycos_transf_2"/>
    <property type="match status" value="1"/>
</dbReference>
<gene>
    <name evidence="3" type="ORF">HAP48_016685</name>
</gene>
<dbReference type="InterPro" id="IPR001173">
    <property type="entry name" value="Glyco_trans_2-like"/>
</dbReference>
<accession>A0A973VZ90</accession>
<dbReference type="PANTHER" id="PTHR43630">
    <property type="entry name" value="POLY-BETA-1,6-N-ACETYL-D-GLUCOSAMINE SYNTHASE"/>
    <property type="match status" value="1"/>
</dbReference>
<dbReference type="RefSeq" id="WP_166204037.1">
    <property type="nucleotide sequence ID" value="NZ_CP088285.1"/>
</dbReference>
<dbReference type="PANTHER" id="PTHR43630:SF2">
    <property type="entry name" value="GLYCOSYLTRANSFERASE"/>
    <property type="match status" value="1"/>
</dbReference>
<dbReference type="EMBL" id="JAAOLE020000001">
    <property type="protein sequence ID" value="NVI44553.1"/>
    <property type="molecule type" value="Genomic_DNA"/>
</dbReference>
<dbReference type="Gene3D" id="1.25.40.10">
    <property type="entry name" value="Tetratricopeptide repeat domain"/>
    <property type="match status" value="1"/>
</dbReference>
<organism evidence="3">
    <name type="scientific">Bradyrhizobium septentrionale</name>
    <dbReference type="NCBI Taxonomy" id="1404411"/>
    <lineage>
        <taxon>Bacteria</taxon>
        <taxon>Pseudomonadati</taxon>
        <taxon>Pseudomonadota</taxon>
        <taxon>Alphaproteobacteria</taxon>
        <taxon>Hyphomicrobiales</taxon>
        <taxon>Nitrobacteraceae</taxon>
        <taxon>Bradyrhizobium</taxon>
    </lineage>
</organism>
<dbReference type="SUPFAM" id="SSF48452">
    <property type="entry name" value="TPR-like"/>
    <property type="match status" value="1"/>
</dbReference>
<comment type="caution">
    <text evidence="3">The sequence shown here is derived from an EMBL/GenBank/DDBJ whole genome shotgun (WGS) entry which is preliminary data.</text>
</comment>
<dbReference type="InterPro" id="IPR011990">
    <property type="entry name" value="TPR-like_helical_dom_sf"/>
</dbReference>
<feature type="domain" description="Glycosyltransferase 2-like" evidence="2">
    <location>
        <begin position="10"/>
        <end position="97"/>
    </location>
</feature>
<name>A0A973VZ90_9BRAD</name>
<dbReference type="InterPro" id="IPR029044">
    <property type="entry name" value="Nucleotide-diphossugar_trans"/>
</dbReference>
<evidence type="ECO:0000313" key="3">
    <source>
        <dbReference type="EMBL" id="NVI44553.1"/>
    </source>
</evidence>
<dbReference type="CDD" id="cd03801">
    <property type="entry name" value="GT4_PimA-like"/>
    <property type="match status" value="1"/>
</dbReference>
<evidence type="ECO:0000256" key="1">
    <source>
        <dbReference type="ARBA" id="ARBA00038494"/>
    </source>
</evidence>
<reference evidence="3" key="1">
    <citation type="submission" date="2020-06" db="EMBL/GenBank/DDBJ databases">
        <title>Whole Genome Sequence of Bradyrhizobium sp. Strain 1S1.</title>
        <authorList>
            <person name="Bromfield E.S.P."/>
            <person name="Cloutier S."/>
        </authorList>
    </citation>
    <scope>NUCLEOTIDE SEQUENCE [LARGE SCALE GENOMIC DNA]</scope>
    <source>
        <strain evidence="3">1S1</strain>
    </source>
</reference>
<comment type="similarity">
    <text evidence="1">Belongs to the glycosyltransferase 2 family. WaaE/KdtX subfamily.</text>
</comment>
<dbReference type="SUPFAM" id="SSF53756">
    <property type="entry name" value="UDP-Glycosyltransferase/glycogen phosphorylase"/>
    <property type="match status" value="1"/>
</dbReference>
<proteinExistence type="inferred from homology"/>
<sequence>MAKQTICLSMIVKNEAPVIERCLRSVLPLIDYWVICDTGSTDGTQDIIRSFFATHGKPGELHQRPWKDFANNRSEALLLARNKADYSLIIDADDAFEVPVDNALPNLTADSYSVDIKDSSIQYQRTQLVRNALPWCYRGVLHEFLTCDAANSSDHLPIFMRRNHDGARRRDPNTYRRDAAILEAALQTETDPFMRSRYTFYLAQSWRDCGEQHKALSRYLERAELGFWTEEAFYSLYQAAKLKQQLKFPAQEIIESYQRAADFLPSRAEALHGASGFCRLAERFEEGYRLAQRGIDIPLPASGLFVENWIYRYGLLDELAVNAYWSGHYKESIAACQQLLSSGPHLPAADRARIEANEQFAREKLAARPRKRIAVYTIALNEAAHVERWCKSAADADLLVVADAGSTDDTVALLQAAGAIVHRTTVKPWRFDDARNACLALIPEDVDICIALNMDEMLVSGWRQKLLETWNDDTTRLAYSFARGTTAPGQHKIFRKSKIHSRTGYRWRRAVHEDLQYTGTDEKVAETHDLLIVQQQDETKSRAQYLPLMELAHREDPADAQLCFWLARELMYVGRHSEAAEFFHRYLSLPWHWQEERSEAMRFLAKLEKDKAEAWLQQGLAIARHRRELWLDLSELYHSKSEWTNLLWSCSQALHICRKTGSYLDDPDAWGFRIDDLTALAYHHLGLPDKAIKHGEAALNAKPNDPRLAKNLGFYRDQLGSMGREYISKHRAILTAAQPRRNVTAESAASFRPTRPLGGTELMVEALQGRLGTMNEKIDLRINSFDIGSLTGRPLVLWMHHNADQQAVQWCSDPELVSRVATFVFVSQWQLERYKAAFDIPRHKCVVLRNATSIDPQRRAWKRALPLKFAYTSTPFRGLSILLDAWDELNAPDVELHVWSSMKLYAMEDHDYSDLISRASDTPGVTYHGLLPNEDLKRALRGIHFLAYPSIFEETSCLAVIDAMAAGCRVIVPNLGALPETTAGFARLYPWSDNSSVHAHEFVRALRDEIANPWQGRPDLAVAQQDFCQATFDWEIRKNEWKYLISRLSEADIE</sequence>
<evidence type="ECO:0000259" key="2">
    <source>
        <dbReference type="Pfam" id="PF00535"/>
    </source>
</evidence>
<dbReference type="AlphaFoldDB" id="A0A973VZ90"/>